<dbReference type="Pfam" id="PF02350">
    <property type="entry name" value="Epimerase_2"/>
    <property type="match status" value="1"/>
</dbReference>
<keyword evidence="2" id="KW-0326">Glycosidase</keyword>
<dbReference type="GO" id="GO:0004553">
    <property type="term" value="F:hydrolase activity, hydrolyzing O-glycosyl compounds"/>
    <property type="evidence" value="ECO:0007669"/>
    <property type="project" value="InterPro"/>
</dbReference>
<keyword evidence="2" id="KW-0378">Hydrolase</keyword>
<proteinExistence type="predicted"/>
<evidence type="ECO:0000313" key="2">
    <source>
        <dbReference type="EMBL" id="RUQ84955.1"/>
    </source>
</evidence>
<gene>
    <name evidence="2" type="primary">neuC</name>
    <name evidence="2" type="ORF">EKM59_08235</name>
</gene>
<dbReference type="InterPro" id="IPR020004">
    <property type="entry name" value="UDP-GlcNAc_Epase"/>
</dbReference>
<accession>A0A433JI52</accession>
<dbReference type="Gene3D" id="3.40.50.2000">
    <property type="entry name" value="Glycogen Phosphorylase B"/>
    <property type="match status" value="2"/>
</dbReference>
<organism evidence="2 3">
    <name type="scientific">Legionella septentrionalis</name>
    <dbReference type="NCBI Taxonomy" id="2498109"/>
    <lineage>
        <taxon>Bacteria</taxon>
        <taxon>Pseudomonadati</taxon>
        <taxon>Pseudomonadota</taxon>
        <taxon>Gammaproteobacteria</taxon>
        <taxon>Legionellales</taxon>
        <taxon>Legionellaceae</taxon>
        <taxon>Legionella</taxon>
    </lineage>
</organism>
<dbReference type="InterPro" id="IPR003331">
    <property type="entry name" value="UDP_GlcNAc_Epimerase_2_dom"/>
</dbReference>
<dbReference type="SUPFAM" id="SSF53756">
    <property type="entry name" value="UDP-Glycosyltransferase/glycogen phosphorylase"/>
    <property type="match status" value="1"/>
</dbReference>
<dbReference type="RefSeq" id="WP_127111392.1">
    <property type="nucleotide sequence ID" value="NZ_RZGR01000024.1"/>
</dbReference>
<reference evidence="2 3" key="1">
    <citation type="submission" date="2018-12" db="EMBL/GenBank/DDBJ databases">
        <title>Legionella sp,whole genome shotgun sequence.</title>
        <authorList>
            <person name="Wu H."/>
        </authorList>
    </citation>
    <scope>NUCLEOTIDE SEQUENCE [LARGE SCALE GENOMIC DNA]</scope>
    <source>
        <strain evidence="3">km714</strain>
    </source>
</reference>
<keyword evidence="3" id="KW-1185">Reference proteome</keyword>
<dbReference type="EC" id="3.2.1.183" evidence="2"/>
<dbReference type="PANTHER" id="PTHR43174">
    <property type="entry name" value="UDP-N-ACETYLGLUCOSAMINE 2-EPIMERASE"/>
    <property type="match status" value="1"/>
</dbReference>
<protein>
    <submittedName>
        <fullName evidence="2">UDP-N-acetylglucosamine 2-epimerase (Hydrolyzing)</fullName>
        <ecNumber evidence="2">3.2.1.183</ecNumber>
    </submittedName>
</protein>
<dbReference type="NCBIfam" id="TIGR03568">
    <property type="entry name" value="NeuC_NnaA"/>
    <property type="match status" value="1"/>
</dbReference>
<evidence type="ECO:0000259" key="1">
    <source>
        <dbReference type="Pfam" id="PF02350"/>
    </source>
</evidence>
<comment type="caution">
    <text evidence="2">The sequence shown here is derived from an EMBL/GenBank/DDBJ whole genome shotgun (WGS) entry which is preliminary data.</text>
</comment>
<dbReference type="EMBL" id="RZGR01000024">
    <property type="protein sequence ID" value="RUQ84955.1"/>
    <property type="molecule type" value="Genomic_DNA"/>
</dbReference>
<dbReference type="PANTHER" id="PTHR43174:SF3">
    <property type="entry name" value="UDP-N-ACETYLGLUCOSAMINE 2-EPIMERASE"/>
    <property type="match status" value="1"/>
</dbReference>
<dbReference type="InterPro" id="IPR029767">
    <property type="entry name" value="WecB-like"/>
</dbReference>
<dbReference type="Proteomes" id="UP000288012">
    <property type="component" value="Unassembled WGS sequence"/>
</dbReference>
<dbReference type="GO" id="GO:0006047">
    <property type="term" value="P:UDP-N-acetylglucosamine metabolic process"/>
    <property type="evidence" value="ECO:0007669"/>
    <property type="project" value="InterPro"/>
</dbReference>
<evidence type="ECO:0000313" key="3">
    <source>
        <dbReference type="Proteomes" id="UP000288012"/>
    </source>
</evidence>
<name>A0A433JI52_9GAMM</name>
<sequence length="388" mass="43016">MKRKVCIMVASRANYGRIKSVLHAVKAHPKLELQLIVCASALLYRFGSAIDVIREDGFEPNTLVYMSIEGETPATMAKSTGLAIVELSTIFSTLKPDMVLTVADRYETLANAVTASYMNIPVAHTQGGEISGSIDESVRHAITKLAHIHFPATPQAARILRNLGENPERIFLTGCPSLDIISSINLDLTPEIIKKYGGTGGTIDFSKPYILVMQHPVTTEYGHGKEQILETIHAIDALQMQTIWLWPNIDAGTDELSKAIRNYREQRQPEFVHFYRNFSPEDYIRFLNASSCIVGNSSSGLREAALLGVPCVNVGTRQSGRERAQNVIDVPYDRDKILQAIWTQLNHGRYDSSSLYGSGHAGKKIADVLAAVDLSIVKRLHYDFLQEF</sequence>
<dbReference type="CDD" id="cd03786">
    <property type="entry name" value="GTB_UDP-GlcNAc_2-Epimerase"/>
    <property type="match status" value="1"/>
</dbReference>
<feature type="domain" description="UDP-N-acetylglucosamine 2-epimerase" evidence="1">
    <location>
        <begin position="24"/>
        <end position="369"/>
    </location>
</feature>
<dbReference type="AlphaFoldDB" id="A0A433JI52"/>